<reference evidence="1 2" key="1">
    <citation type="submission" date="2016-04" db="EMBL/GenBank/DDBJ databases">
        <title>Draft genome of an Enterococcus thailandicus strain isolated from bovine feces.</title>
        <authorList>
            <person name="Beukers A.G."/>
            <person name="Zaheer R."/>
            <person name="Goji N."/>
            <person name="Cook S.R."/>
            <person name="Amoako K."/>
            <person name="Chaves A.V."/>
            <person name="Ward M.P."/>
            <person name="Mcallister T.A."/>
        </authorList>
    </citation>
    <scope>NUCLEOTIDE SEQUENCE [LARGE SCALE GENOMIC DNA]</scope>
    <source>
        <strain evidence="1 2">F0711D 46</strain>
    </source>
</reference>
<proteinExistence type="predicted"/>
<comment type="caution">
    <text evidence="1">The sequence shown here is derived from an EMBL/GenBank/DDBJ whole genome shotgun (WGS) entry which is preliminary data.</text>
</comment>
<organism evidence="1 2">
    <name type="scientific">Enterococcus thailandicus</name>
    <dbReference type="NCBI Taxonomy" id="417368"/>
    <lineage>
        <taxon>Bacteria</taxon>
        <taxon>Bacillati</taxon>
        <taxon>Bacillota</taxon>
        <taxon>Bacilli</taxon>
        <taxon>Lactobacillales</taxon>
        <taxon>Enterococcaceae</taxon>
        <taxon>Enterococcus</taxon>
    </lineage>
</organism>
<dbReference type="RefSeq" id="WP_067481054.1">
    <property type="nucleotide sequence ID" value="NZ_LWMN01000001.1"/>
</dbReference>
<dbReference type="EMBL" id="LWMN01000001">
    <property type="protein sequence ID" value="OAQ57087.1"/>
    <property type="molecule type" value="Genomic_DNA"/>
</dbReference>
<dbReference type="Proteomes" id="UP000078516">
    <property type="component" value="Unassembled WGS sequence"/>
</dbReference>
<evidence type="ECO:0000313" key="1">
    <source>
        <dbReference type="EMBL" id="OAQ57087.1"/>
    </source>
</evidence>
<keyword evidence="2" id="KW-1185">Reference proteome</keyword>
<protein>
    <recommendedName>
        <fullName evidence="3">HK97 gp10 family phage protein</fullName>
    </recommendedName>
</protein>
<name>A0A179EV67_ENTTH</name>
<evidence type="ECO:0000313" key="2">
    <source>
        <dbReference type="Proteomes" id="UP000078516"/>
    </source>
</evidence>
<gene>
    <name evidence="1" type="ORF">A6E74_01560</name>
</gene>
<sequence>MVTGVGFQGIQETIQALERELGEKKMRTVNRKAVNSGAEKVEKHLQTDLLVFKDKGYTIDEVVRKDARYKNQKVEAEIGWNGPHQRYRLIHLNEWGYTRKGKQIKPRGFGVITKSLKKSEPIYLNEVAQEVKKSL</sequence>
<evidence type="ECO:0008006" key="3">
    <source>
        <dbReference type="Google" id="ProtNLM"/>
    </source>
</evidence>
<accession>A0A179EV67</accession>
<dbReference type="AlphaFoldDB" id="A0A179EV67"/>